<keyword evidence="2" id="KW-1185">Reference proteome</keyword>
<organism evidence="1 2">
    <name type="scientific">Mesorhizobium jarvisii</name>
    <dbReference type="NCBI Taxonomy" id="1777867"/>
    <lineage>
        <taxon>Bacteria</taxon>
        <taxon>Pseudomonadati</taxon>
        <taxon>Pseudomonadota</taxon>
        <taxon>Alphaproteobacteria</taxon>
        <taxon>Hyphomicrobiales</taxon>
        <taxon>Phyllobacteriaceae</taxon>
        <taxon>Mesorhizobium</taxon>
    </lineage>
</organism>
<gene>
    <name evidence="1" type="ORF">D3242_28190</name>
</gene>
<dbReference type="Proteomes" id="UP000275530">
    <property type="component" value="Unassembled WGS sequence"/>
</dbReference>
<name>A0A6M7TUA5_9HYPH</name>
<evidence type="ECO:0000313" key="1">
    <source>
        <dbReference type="EMBL" id="RJT29497.1"/>
    </source>
</evidence>
<evidence type="ECO:0000313" key="2">
    <source>
        <dbReference type="Proteomes" id="UP000275530"/>
    </source>
</evidence>
<reference evidence="1 2" key="1">
    <citation type="submission" date="2018-09" db="EMBL/GenBank/DDBJ databases">
        <title>Mesorhizobium carmichaelinearum sp. nov. isolated from Carmichaelinea spp. root nodules in New Zealand.</title>
        <authorList>
            <person name="De Meyer S.E."/>
        </authorList>
    </citation>
    <scope>NUCLEOTIDE SEQUENCE [LARGE SCALE GENOMIC DNA]</scope>
    <source>
        <strain evidence="1 2">LMG 28313</strain>
    </source>
</reference>
<protein>
    <submittedName>
        <fullName evidence="1">Uncharacterized protein</fullName>
    </submittedName>
</protein>
<sequence length="177" mass="18077">MLILSLGRAGDMNRNMLMALVAIAPLCGCQTSNQADYMQIGYGPSFDVAHAQCEMQKGSVDQGYIAIGSPGFVAGAGIGNALGNLAAEDQYMKNCLILSGWKRAPHGQGAAAASAVAAGTPPTPYGIQRAPGSWINTALLDWSDANNKCVAGDKAACGTRAKLGARLRAAGVNPAPV</sequence>
<dbReference type="EMBL" id="QZXA01000014">
    <property type="protein sequence ID" value="RJT29497.1"/>
    <property type="molecule type" value="Genomic_DNA"/>
</dbReference>
<proteinExistence type="predicted"/>
<dbReference type="AlphaFoldDB" id="A0A6M7TUA5"/>
<comment type="caution">
    <text evidence="1">The sequence shown here is derived from an EMBL/GenBank/DDBJ whole genome shotgun (WGS) entry which is preliminary data.</text>
</comment>
<accession>A0A6M7TUA5</accession>